<dbReference type="InterPro" id="IPR011989">
    <property type="entry name" value="ARM-like"/>
</dbReference>
<organism evidence="6 7">
    <name type="scientific">Racocetra fulgida</name>
    <dbReference type="NCBI Taxonomy" id="60492"/>
    <lineage>
        <taxon>Eukaryota</taxon>
        <taxon>Fungi</taxon>
        <taxon>Fungi incertae sedis</taxon>
        <taxon>Mucoromycota</taxon>
        <taxon>Glomeromycotina</taxon>
        <taxon>Glomeromycetes</taxon>
        <taxon>Diversisporales</taxon>
        <taxon>Gigasporaceae</taxon>
        <taxon>Racocetra</taxon>
    </lineage>
</organism>
<gene>
    <name evidence="6" type="ORF">RFULGI_LOCUS13753</name>
</gene>
<evidence type="ECO:0000259" key="5">
    <source>
        <dbReference type="Pfam" id="PF18004"/>
    </source>
</evidence>
<feature type="non-terminal residue" evidence="6">
    <location>
        <position position="291"/>
    </location>
</feature>
<evidence type="ECO:0000256" key="3">
    <source>
        <dbReference type="SAM" id="MobiDB-lite"/>
    </source>
</evidence>
<feature type="domain" description="26S proteasome regulatory subunit RPN2 C-terminal" evidence="5">
    <location>
        <begin position="222"/>
        <end position="290"/>
    </location>
</feature>
<dbReference type="Proteomes" id="UP000789396">
    <property type="component" value="Unassembled WGS sequence"/>
</dbReference>
<keyword evidence="4" id="KW-1133">Transmembrane helix</keyword>
<reference evidence="6" key="1">
    <citation type="submission" date="2021-06" db="EMBL/GenBank/DDBJ databases">
        <authorList>
            <person name="Kallberg Y."/>
            <person name="Tangrot J."/>
            <person name="Rosling A."/>
        </authorList>
    </citation>
    <scope>NUCLEOTIDE SEQUENCE</scope>
    <source>
        <strain evidence="6">IN212</strain>
    </source>
</reference>
<dbReference type="Gene3D" id="1.25.10.10">
    <property type="entry name" value="Leucine-rich Repeat Variant"/>
    <property type="match status" value="1"/>
</dbReference>
<keyword evidence="4" id="KW-0472">Membrane</keyword>
<proteinExistence type="predicted"/>
<dbReference type="GO" id="GO:0005634">
    <property type="term" value="C:nucleus"/>
    <property type="evidence" value="ECO:0007669"/>
    <property type="project" value="TreeGrafter"/>
</dbReference>
<dbReference type="PANTHER" id="PTHR10943">
    <property type="entry name" value="26S PROTEASOME NON-ATPASE REGULATORY SUBUNIT"/>
    <property type="match status" value="1"/>
</dbReference>
<comment type="caution">
    <text evidence="6">The sequence shown here is derived from an EMBL/GenBank/DDBJ whole genome shotgun (WGS) entry which is preliminary data.</text>
</comment>
<dbReference type="PANTHER" id="PTHR10943:SF2">
    <property type="entry name" value="26S PROTEASOME NON-ATPASE REGULATORY SUBUNIT 1"/>
    <property type="match status" value="1"/>
</dbReference>
<sequence>ETADVLIETLSQDKDPILRYGGIYTVAMAYCGTGNNKAIRHLLHVAVSDVNDDVRRAAVTALGFILFRTPKQVPRIVQLLSESYNPNVRYGATLALGISCAGTAIELLEPMTKDPVDYVRQGAFISLAMILIQQNDATNPKVTPTRKLYEKIINDKHEDAMAKFGAVLGQGIIDAGGRNATISLQSRSGHSNMPAIVGMAVFTQFWYWFPLTHFLSLALSPTAIIGLNKELKFISNAKPSLFSYPATTKPPATSVVEKVATAVLSTTAKAKARAKKSEKEKGTHEGDAMDM</sequence>
<evidence type="ECO:0000256" key="1">
    <source>
        <dbReference type="ARBA" id="ARBA00022737"/>
    </source>
</evidence>
<dbReference type="GO" id="GO:0034515">
    <property type="term" value="C:proteasome storage granule"/>
    <property type="evidence" value="ECO:0007669"/>
    <property type="project" value="TreeGrafter"/>
</dbReference>
<dbReference type="AlphaFoldDB" id="A0A9N9IVE1"/>
<dbReference type="Pfam" id="PF13646">
    <property type="entry name" value="HEAT_2"/>
    <property type="match status" value="1"/>
</dbReference>
<dbReference type="EMBL" id="CAJVPZ010037312">
    <property type="protein sequence ID" value="CAG8753210.1"/>
    <property type="molecule type" value="Genomic_DNA"/>
</dbReference>
<dbReference type="OrthoDB" id="261572at2759"/>
<feature type="compositionally biased region" description="Basic and acidic residues" evidence="3">
    <location>
        <begin position="275"/>
        <end position="291"/>
    </location>
</feature>
<evidence type="ECO:0000313" key="6">
    <source>
        <dbReference type="EMBL" id="CAG8753210.1"/>
    </source>
</evidence>
<name>A0A9N9IVE1_9GLOM</name>
<dbReference type="Pfam" id="PF18004">
    <property type="entry name" value="RPN2_C"/>
    <property type="match status" value="1"/>
</dbReference>
<dbReference type="InterPro" id="IPR016024">
    <property type="entry name" value="ARM-type_fold"/>
</dbReference>
<evidence type="ECO:0000256" key="4">
    <source>
        <dbReference type="SAM" id="Phobius"/>
    </source>
</evidence>
<feature type="transmembrane region" description="Helical" evidence="4">
    <location>
        <begin position="205"/>
        <end position="227"/>
    </location>
</feature>
<keyword evidence="7" id="KW-1185">Reference proteome</keyword>
<evidence type="ECO:0000313" key="7">
    <source>
        <dbReference type="Proteomes" id="UP000789396"/>
    </source>
</evidence>
<dbReference type="GO" id="GO:0008540">
    <property type="term" value="C:proteasome regulatory particle, base subcomplex"/>
    <property type="evidence" value="ECO:0007669"/>
    <property type="project" value="TreeGrafter"/>
</dbReference>
<keyword evidence="4" id="KW-0812">Transmembrane</keyword>
<accession>A0A9N9IVE1</accession>
<evidence type="ECO:0000256" key="2">
    <source>
        <dbReference type="ARBA" id="ARBA00022942"/>
    </source>
</evidence>
<feature type="non-terminal residue" evidence="6">
    <location>
        <position position="1"/>
    </location>
</feature>
<protein>
    <submittedName>
        <fullName evidence="6">1868_t:CDS:1</fullName>
    </submittedName>
</protein>
<keyword evidence="2" id="KW-0647">Proteasome</keyword>
<feature type="region of interest" description="Disordered" evidence="3">
    <location>
        <begin position="271"/>
        <end position="291"/>
    </location>
</feature>
<dbReference type="InterPro" id="IPR040623">
    <property type="entry name" value="RPN2_C"/>
</dbReference>
<dbReference type="SUPFAM" id="SSF48371">
    <property type="entry name" value="ARM repeat"/>
    <property type="match status" value="1"/>
</dbReference>
<dbReference type="GO" id="GO:0043161">
    <property type="term" value="P:proteasome-mediated ubiquitin-dependent protein catabolic process"/>
    <property type="evidence" value="ECO:0007669"/>
    <property type="project" value="TreeGrafter"/>
</dbReference>
<keyword evidence="1" id="KW-0677">Repeat</keyword>